<organism evidence="3">
    <name type="scientific">viral metagenome</name>
    <dbReference type="NCBI Taxonomy" id="1070528"/>
    <lineage>
        <taxon>unclassified sequences</taxon>
        <taxon>metagenomes</taxon>
        <taxon>organismal metagenomes</taxon>
    </lineage>
</organism>
<evidence type="ECO:0000256" key="1">
    <source>
        <dbReference type="SAM" id="MobiDB-lite"/>
    </source>
</evidence>
<keyword evidence="2" id="KW-0472">Membrane</keyword>
<sequence>MSIASKASKVLTNKMFLYFVFFLAITTVFGYLMTNKLNAVVLFALIGILMYQFSKNMAVVLLVCVLATNLAMSSRSIREGLENAETPKKKTSPPSSSSNNDSTPIVPVSEEIAPSSESEPSDLSGMESMKNKNNKKGGSGRIDYASTLEEAYDNLDQILGGDGIKNLTNDTQKLMAKQQELFQSMQAMTPMLNQAKQMLEGFDMKSLEGLAGLASSFTSSVPAMPSLPTPAAPPK</sequence>
<feature type="compositionally biased region" description="Low complexity" evidence="1">
    <location>
        <begin position="92"/>
        <end position="118"/>
    </location>
</feature>
<dbReference type="AlphaFoldDB" id="A0A6C0E4B3"/>
<keyword evidence="2" id="KW-0812">Transmembrane</keyword>
<protein>
    <submittedName>
        <fullName evidence="3">Uncharacterized protein</fullName>
    </submittedName>
</protein>
<feature type="transmembrane region" description="Helical" evidence="2">
    <location>
        <begin position="15"/>
        <end position="33"/>
    </location>
</feature>
<dbReference type="EMBL" id="MN739725">
    <property type="protein sequence ID" value="QHT23119.1"/>
    <property type="molecule type" value="Genomic_DNA"/>
</dbReference>
<reference evidence="3" key="1">
    <citation type="journal article" date="2020" name="Nature">
        <title>Giant virus diversity and host interactions through global metagenomics.</title>
        <authorList>
            <person name="Schulz F."/>
            <person name="Roux S."/>
            <person name="Paez-Espino D."/>
            <person name="Jungbluth S."/>
            <person name="Walsh D.A."/>
            <person name="Denef V.J."/>
            <person name="McMahon K.D."/>
            <person name="Konstantinidis K.T."/>
            <person name="Eloe-Fadrosh E.A."/>
            <person name="Kyrpides N.C."/>
            <person name="Woyke T."/>
        </authorList>
    </citation>
    <scope>NUCLEOTIDE SEQUENCE</scope>
    <source>
        <strain evidence="3">GVMAG-M-3300023179-114</strain>
    </source>
</reference>
<feature type="transmembrane region" description="Helical" evidence="2">
    <location>
        <begin position="39"/>
        <end position="68"/>
    </location>
</feature>
<accession>A0A6C0E4B3</accession>
<evidence type="ECO:0000313" key="3">
    <source>
        <dbReference type="EMBL" id="QHT23119.1"/>
    </source>
</evidence>
<evidence type="ECO:0000256" key="2">
    <source>
        <dbReference type="SAM" id="Phobius"/>
    </source>
</evidence>
<name>A0A6C0E4B3_9ZZZZ</name>
<proteinExistence type="predicted"/>
<keyword evidence="2" id="KW-1133">Transmembrane helix</keyword>
<feature type="region of interest" description="Disordered" evidence="1">
    <location>
        <begin position="81"/>
        <end position="139"/>
    </location>
</feature>